<protein>
    <recommendedName>
        <fullName evidence="6">TELO2-interacting protein 1 homolog</fullName>
    </recommendedName>
</protein>
<dbReference type="Pfam" id="PF21547">
    <property type="entry name" value="TTI1"/>
    <property type="match status" value="1"/>
</dbReference>
<name>A0A9P0GAV3_9CUCU</name>
<feature type="compositionally biased region" description="Acidic residues" evidence="1">
    <location>
        <begin position="792"/>
        <end position="803"/>
    </location>
</feature>
<sequence>MDVNLPNFETFSELKKLCRKLIQSPKDIESVKKLNVLIQDSPNSFVKVIQPTVLSTFYPVLRSISENKTSFSLNEKHIIINTFQTLFEKSTIDKLGLFFNMYAFLLFEVYDHIEHKVLPVQEEYKLSIIECTKSLTKSVSSELIFELYTKANAPKLCQMLYASIEIAKNEQLKNLRIAAIECIMCLARIFRDEDFKDIVIRKQVAEVFLFFLPGVASGLKQIALEDEKVGHKIPMVALKAWGRIVTLLMQDYNSSVTILNISEINIRYNSEKEKTTKKKWSNNKEINEHLHNTKLSSQWYKDTDKKLQHLVLEIMKLTHHSHHKVRSELTELCAVILENCLGTMPLTSRHLIEIVIILTEDEDSDISNRNNVILQNLSNQLSSHNLKTLLESLEDGFFNGVNALPRKFNGIDEREQLTSLNLLIGYLKLFGEHKLYQVLVCSSHLSSLLMTIIHISKLEKSTTGLLEEYSLKDLNQNTNSNHPWKKFVYFNGDLVRMKLEKLCSLLGKFDSFRMVSDFLLDIIMDDQGHRKEAIFVLNGVIAGVNSEKVNTDIIKNIIDTYIDTRYWQIPVVSVDGDDCELTLAEVQHNTVQICLLVEGIGKIALILRDHFQQFMLKILYIVLEKAGSSHYLIRSAGLSTLTNVTVACGYSDVTDLITKNIDYFTYHVERKLNRSDDKTNVLSVLSVVLRYSSMDVLQYLAYTIREVLVQSCDKYKEKNTNAFLEVFKMFVKSLKRWLNIEIKEEPFKSRAQKIKEYEDFKVTGADEITDDIDTGKTAEELYEEDRKKGEEFENEENEEPEVDEYIKPDPPLEVKLTVDILIRSLHFLPSKDRLRKLLVLEILSDGLEVIRDWENELLPIVHLIWSPLVHRFKEYNDPLIINYSFQLLVTLARLAKEFIRMRTVKEVLPNILELMETLLKQSYLKDKGSAYRYSQAYKLQIRILDNLAMVVVNLDIDDTNMNKVFNCICLYLSDKQPVPLQDAATRSLKVLAEFDCEMILKQMQSWENSKNSEYEKNFNVLTPYIAELNLNKN</sequence>
<reference evidence="4" key="1">
    <citation type="submission" date="2022-01" db="EMBL/GenBank/DDBJ databases">
        <authorList>
            <person name="King R."/>
        </authorList>
    </citation>
    <scope>NUCLEOTIDE SEQUENCE</scope>
</reference>
<dbReference type="SUPFAM" id="SSF48371">
    <property type="entry name" value="ARM repeat"/>
    <property type="match status" value="1"/>
</dbReference>
<dbReference type="Proteomes" id="UP001153636">
    <property type="component" value="Chromosome 3"/>
</dbReference>
<feature type="domain" description="TTI1 N-terminal TPR" evidence="2">
    <location>
        <begin position="11"/>
        <end position="362"/>
    </location>
</feature>
<evidence type="ECO:0000313" key="5">
    <source>
        <dbReference type="Proteomes" id="UP001153636"/>
    </source>
</evidence>
<evidence type="ECO:0000313" key="4">
    <source>
        <dbReference type="EMBL" id="CAH1108754.1"/>
    </source>
</evidence>
<dbReference type="EMBL" id="OV651815">
    <property type="protein sequence ID" value="CAH1108754.1"/>
    <property type="molecule type" value="Genomic_DNA"/>
</dbReference>
<accession>A0A9P0GAV3</accession>
<dbReference type="Pfam" id="PF24181">
    <property type="entry name" value="TPR_TTI1_C"/>
    <property type="match status" value="1"/>
</dbReference>
<dbReference type="InterPro" id="IPR049362">
    <property type="entry name" value="TTI1_rpt"/>
</dbReference>
<dbReference type="PANTHER" id="PTHR18460:SF3">
    <property type="entry name" value="TELO2-INTERACTING PROTEIN 1 HOMOLOG"/>
    <property type="match status" value="1"/>
</dbReference>
<dbReference type="InterPro" id="IPR052587">
    <property type="entry name" value="TELO2-interacting_protein_1"/>
</dbReference>
<gene>
    <name evidence="4" type="ORF">PSYICH_LOCUS8776</name>
</gene>
<evidence type="ECO:0000256" key="1">
    <source>
        <dbReference type="SAM" id="MobiDB-lite"/>
    </source>
</evidence>
<dbReference type="Pfam" id="PF24176">
    <property type="entry name" value="TPR_TTI1_2nd"/>
    <property type="match status" value="1"/>
</dbReference>
<evidence type="ECO:0000259" key="3">
    <source>
        <dbReference type="Pfam" id="PF24181"/>
    </source>
</evidence>
<dbReference type="AlphaFoldDB" id="A0A9P0GAV3"/>
<feature type="region of interest" description="Disordered" evidence="1">
    <location>
        <begin position="784"/>
        <end position="804"/>
    </location>
</feature>
<evidence type="ECO:0000259" key="2">
    <source>
        <dbReference type="Pfam" id="PF24173"/>
    </source>
</evidence>
<feature type="domain" description="TTI1 C-terminal TPR" evidence="3">
    <location>
        <begin position="726"/>
        <end position="997"/>
    </location>
</feature>
<dbReference type="InterPro" id="IPR057566">
    <property type="entry name" value="TPR_TTI1_N"/>
</dbReference>
<evidence type="ECO:0008006" key="6">
    <source>
        <dbReference type="Google" id="ProtNLM"/>
    </source>
</evidence>
<dbReference type="GO" id="GO:0005737">
    <property type="term" value="C:cytoplasm"/>
    <property type="evidence" value="ECO:0007669"/>
    <property type="project" value="TreeGrafter"/>
</dbReference>
<dbReference type="Pfam" id="PF24173">
    <property type="entry name" value="TPR_TTI1_N"/>
    <property type="match status" value="1"/>
</dbReference>
<dbReference type="OrthoDB" id="49511at2759"/>
<keyword evidence="5" id="KW-1185">Reference proteome</keyword>
<dbReference type="InterPro" id="IPR016024">
    <property type="entry name" value="ARM-type_fold"/>
</dbReference>
<dbReference type="InterPro" id="IPR057567">
    <property type="entry name" value="TPR_TTI1_C"/>
</dbReference>
<organism evidence="4 5">
    <name type="scientific">Psylliodes chrysocephalus</name>
    <dbReference type="NCBI Taxonomy" id="3402493"/>
    <lineage>
        <taxon>Eukaryota</taxon>
        <taxon>Metazoa</taxon>
        <taxon>Ecdysozoa</taxon>
        <taxon>Arthropoda</taxon>
        <taxon>Hexapoda</taxon>
        <taxon>Insecta</taxon>
        <taxon>Pterygota</taxon>
        <taxon>Neoptera</taxon>
        <taxon>Endopterygota</taxon>
        <taxon>Coleoptera</taxon>
        <taxon>Polyphaga</taxon>
        <taxon>Cucujiformia</taxon>
        <taxon>Chrysomeloidea</taxon>
        <taxon>Chrysomelidae</taxon>
        <taxon>Galerucinae</taxon>
        <taxon>Alticini</taxon>
        <taxon>Psylliodes</taxon>
    </lineage>
</organism>
<dbReference type="PANTHER" id="PTHR18460">
    <property type="entry name" value="TEL2 INTERACTING PROTEIN 1 TTI1 FAMILY MEMBER"/>
    <property type="match status" value="1"/>
</dbReference>
<proteinExistence type="predicted"/>